<evidence type="ECO:0000256" key="2">
    <source>
        <dbReference type="PIRSR" id="PIRSR000097-2"/>
    </source>
</evidence>
<dbReference type="Gene3D" id="3.20.20.100">
    <property type="entry name" value="NADP-dependent oxidoreductase domain"/>
    <property type="match status" value="1"/>
</dbReference>
<feature type="domain" description="NADP-dependent oxidoreductase" evidence="5">
    <location>
        <begin position="35"/>
        <end position="310"/>
    </location>
</feature>
<dbReference type="eggNOG" id="KOG1577">
    <property type="taxonomic scope" value="Eukaryota"/>
</dbReference>
<dbReference type="CDD" id="cd19071">
    <property type="entry name" value="AKR_AKR1-5-like"/>
    <property type="match status" value="1"/>
</dbReference>
<dbReference type="SUPFAM" id="SSF51430">
    <property type="entry name" value="NAD(P)-linked oxidoreductase"/>
    <property type="match status" value="1"/>
</dbReference>
<feature type="compositionally biased region" description="Polar residues" evidence="4">
    <location>
        <begin position="343"/>
        <end position="360"/>
    </location>
</feature>
<dbReference type="GO" id="GO:0016491">
    <property type="term" value="F:oxidoreductase activity"/>
    <property type="evidence" value="ECO:0007669"/>
    <property type="project" value="InterPro"/>
</dbReference>
<evidence type="ECO:0000256" key="3">
    <source>
        <dbReference type="PIRSR" id="PIRSR000097-3"/>
    </source>
</evidence>
<dbReference type="PROSITE" id="PS00798">
    <property type="entry name" value="ALDOKETO_REDUCTASE_1"/>
    <property type="match status" value="1"/>
</dbReference>
<dbReference type="KEGG" id="ehx:EMIHUDRAFT_364864"/>
<dbReference type="OMA" id="RLIKMEH"/>
<dbReference type="InterPro" id="IPR018170">
    <property type="entry name" value="Aldo/ket_reductase_CS"/>
</dbReference>
<dbReference type="EnsemblProtists" id="EOD31724">
    <property type="protein sequence ID" value="EOD31724"/>
    <property type="gene ID" value="EMIHUDRAFT_364864"/>
</dbReference>
<dbReference type="PIRSF" id="PIRSF000097">
    <property type="entry name" value="AKR"/>
    <property type="match status" value="1"/>
</dbReference>
<feature type="active site" description="Proton donor" evidence="1">
    <location>
        <position position="69"/>
    </location>
</feature>
<dbReference type="InterPro" id="IPR020471">
    <property type="entry name" value="AKR"/>
</dbReference>
<dbReference type="Pfam" id="PF00248">
    <property type="entry name" value="Aldo_ket_red"/>
    <property type="match status" value="1"/>
</dbReference>
<feature type="site" description="Lowers pKa of active site Tyr" evidence="3">
    <location>
        <position position="94"/>
    </location>
</feature>
<accession>A0A0D3K7I9</accession>
<reference evidence="7" key="1">
    <citation type="journal article" date="2013" name="Nature">
        <title>Pan genome of the phytoplankton Emiliania underpins its global distribution.</title>
        <authorList>
            <person name="Read B.A."/>
            <person name="Kegel J."/>
            <person name="Klute M.J."/>
            <person name="Kuo A."/>
            <person name="Lefebvre S.C."/>
            <person name="Maumus F."/>
            <person name="Mayer C."/>
            <person name="Miller J."/>
            <person name="Monier A."/>
            <person name="Salamov A."/>
            <person name="Young J."/>
            <person name="Aguilar M."/>
            <person name="Claverie J.M."/>
            <person name="Frickenhaus S."/>
            <person name="Gonzalez K."/>
            <person name="Herman E.K."/>
            <person name="Lin Y.C."/>
            <person name="Napier J."/>
            <person name="Ogata H."/>
            <person name="Sarno A.F."/>
            <person name="Shmutz J."/>
            <person name="Schroeder D."/>
            <person name="de Vargas C."/>
            <person name="Verret F."/>
            <person name="von Dassow P."/>
            <person name="Valentin K."/>
            <person name="Van de Peer Y."/>
            <person name="Wheeler G."/>
            <person name="Dacks J.B."/>
            <person name="Delwiche C.F."/>
            <person name="Dyhrman S.T."/>
            <person name="Glockner G."/>
            <person name="John U."/>
            <person name="Richards T."/>
            <person name="Worden A.Z."/>
            <person name="Zhang X."/>
            <person name="Grigoriev I.V."/>
            <person name="Allen A.E."/>
            <person name="Bidle K."/>
            <person name="Borodovsky M."/>
            <person name="Bowler C."/>
            <person name="Brownlee C."/>
            <person name="Cock J.M."/>
            <person name="Elias M."/>
            <person name="Gladyshev V.N."/>
            <person name="Groth M."/>
            <person name="Guda C."/>
            <person name="Hadaegh A."/>
            <person name="Iglesias-Rodriguez M.D."/>
            <person name="Jenkins J."/>
            <person name="Jones B.M."/>
            <person name="Lawson T."/>
            <person name="Leese F."/>
            <person name="Lindquist E."/>
            <person name="Lobanov A."/>
            <person name="Lomsadze A."/>
            <person name="Malik S.B."/>
            <person name="Marsh M.E."/>
            <person name="Mackinder L."/>
            <person name="Mock T."/>
            <person name="Mueller-Roeber B."/>
            <person name="Pagarete A."/>
            <person name="Parker M."/>
            <person name="Probert I."/>
            <person name="Quesneville H."/>
            <person name="Raines C."/>
            <person name="Rensing S.A."/>
            <person name="Riano-Pachon D.M."/>
            <person name="Richier S."/>
            <person name="Rokitta S."/>
            <person name="Shiraiwa Y."/>
            <person name="Soanes D.M."/>
            <person name="van der Giezen M."/>
            <person name="Wahlund T.M."/>
            <person name="Williams B."/>
            <person name="Wilson W."/>
            <person name="Wolfe G."/>
            <person name="Wurch L.L."/>
        </authorList>
    </citation>
    <scope>NUCLEOTIDE SEQUENCE</scope>
</reference>
<evidence type="ECO:0000313" key="6">
    <source>
        <dbReference type="EnsemblProtists" id="EOD31724"/>
    </source>
</evidence>
<evidence type="ECO:0000256" key="4">
    <source>
        <dbReference type="SAM" id="MobiDB-lite"/>
    </source>
</evidence>
<sequence>MSEMAERAPSSVALESWPSPLRTVSGAPVPALAFGLGTRHRHVSDDVTANALRAALHAGFRHIDCARFYGTEAIAGRVLAEGLVPRRELFLTSKLWMTHHDDAGVAESVNASLAALGLEYLDMLLIHWPVAWTRDSDPADKARGVTPRADVPLVATWRAMERLVAAGRVRALGVSNCGVAELDEILGSDPAVRPTINQVECHPQCAQTALRDACAARGVRLACFGPLWPQRAAAEGGGGGAAAGSARVVAACAAAAAAHGRSTTQVLLRWLIQRACMPVTTSSNPERVRQSFGALDFTLTDAEMAAIDDAGARAPFRRYNPLGWREPPDALWFAPDDIDASESRPSQAQSAGSPRVVLNS</sequence>
<dbReference type="InterPro" id="IPR036812">
    <property type="entry name" value="NAD(P)_OxRdtase_dom_sf"/>
</dbReference>
<dbReference type="STRING" id="2903.R1FEJ1"/>
<proteinExistence type="predicted"/>
<feature type="region of interest" description="Disordered" evidence="4">
    <location>
        <begin position="333"/>
        <end position="360"/>
    </location>
</feature>
<feature type="binding site" evidence="2">
    <location>
        <position position="127"/>
    </location>
    <ligand>
        <name>substrate</name>
    </ligand>
</feature>
<dbReference type="PRINTS" id="PR00069">
    <property type="entry name" value="ALDKETRDTASE"/>
</dbReference>
<protein>
    <recommendedName>
        <fullName evidence="5">NADP-dependent oxidoreductase domain-containing protein</fullName>
    </recommendedName>
</protein>
<dbReference type="InterPro" id="IPR023210">
    <property type="entry name" value="NADP_OxRdtase_dom"/>
</dbReference>
<reference evidence="6" key="2">
    <citation type="submission" date="2024-10" db="UniProtKB">
        <authorList>
            <consortium name="EnsemblProtists"/>
        </authorList>
    </citation>
    <scope>IDENTIFICATION</scope>
</reference>
<organism evidence="6 7">
    <name type="scientific">Emiliania huxleyi (strain CCMP1516)</name>
    <dbReference type="NCBI Taxonomy" id="280463"/>
    <lineage>
        <taxon>Eukaryota</taxon>
        <taxon>Haptista</taxon>
        <taxon>Haptophyta</taxon>
        <taxon>Prymnesiophyceae</taxon>
        <taxon>Isochrysidales</taxon>
        <taxon>Noelaerhabdaceae</taxon>
        <taxon>Emiliania</taxon>
    </lineage>
</organism>
<dbReference type="PANTHER" id="PTHR11732">
    <property type="entry name" value="ALDO/KETO REDUCTASE"/>
    <property type="match status" value="1"/>
</dbReference>
<evidence type="ECO:0000256" key="1">
    <source>
        <dbReference type="PIRSR" id="PIRSR000097-1"/>
    </source>
</evidence>
<dbReference type="Proteomes" id="UP000013827">
    <property type="component" value="Unassembled WGS sequence"/>
</dbReference>
<dbReference type="AlphaFoldDB" id="A0A0D3K7I9"/>
<evidence type="ECO:0000313" key="7">
    <source>
        <dbReference type="Proteomes" id="UP000013827"/>
    </source>
</evidence>
<evidence type="ECO:0000259" key="5">
    <source>
        <dbReference type="Pfam" id="PF00248"/>
    </source>
</evidence>
<dbReference type="RefSeq" id="XP_005784153.1">
    <property type="nucleotide sequence ID" value="XM_005784096.1"/>
</dbReference>
<dbReference type="HOGENOM" id="CLU_023205_0_0_1"/>
<name>A0A0D3K7I9_EMIH1</name>
<dbReference type="GeneID" id="17276979"/>
<dbReference type="PaxDb" id="2903-EOD31724"/>
<keyword evidence="7" id="KW-1185">Reference proteome</keyword>